<dbReference type="Gene3D" id="1.10.1740.10">
    <property type="match status" value="1"/>
</dbReference>
<dbReference type="EMBL" id="CP015405">
    <property type="protein sequence ID" value="ANU78101.1"/>
    <property type="molecule type" value="Genomic_DNA"/>
</dbReference>
<dbReference type="SUPFAM" id="SSF88946">
    <property type="entry name" value="Sigma2 domain of RNA polymerase sigma factors"/>
    <property type="match status" value="1"/>
</dbReference>
<sequence>MTEEKFREIFHQYYRLVMKAAYCVLYDADFSQDICQETFLTFLEKVDTVDKTRYAEWLSVCARRKAIDFCKKAYQVHEVTAGDRAEKAGAEKMADKIDSGGKSTRFYNDEMAEMMVHKEFTGKILNSLRTKNTDWYEITVRTYVMGENDEEIACALGITIGNVRTKRHRMMEWLKQRYQSEYDSL</sequence>
<dbReference type="AlphaFoldDB" id="A0A1C7IEM1"/>
<dbReference type="InterPro" id="IPR036388">
    <property type="entry name" value="WH-like_DNA-bd_sf"/>
</dbReference>
<keyword evidence="5" id="KW-0804">Transcription</keyword>
<keyword evidence="2" id="KW-0805">Transcription regulation</keyword>
<evidence type="ECO:0000256" key="5">
    <source>
        <dbReference type="ARBA" id="ARBA00023163"/>
    </source>
</evidence>
<dbReference type="KEGG" id="byl:A4V09_21580"/>
<proteinExistence type="inferred from homology"/>
<dbReference type="NCBIfam" id="TIGR02937">
    <property type="entry name" value="sigma70-ECF"/>
    <property type="match status" value="1"/>
</dbReference>
<name>A0A1C7IEM1_9FIRM</name>
<comment type="similarity">
    <text evidence="1">Belongs to the sigma-70 factor family. ECF subfamily.</text>
</comment>
<dbReference type="OrthoDB" id="9789355at2"/>
<dbReference type="PANTHER" id="PTHR43133:SF8">
    <property type="entry name" value="RNA POLYMERASE SIGMA FACTOR HI_1459-RELATED"/>
    <property type="match status" value="1"/>
</dbReference>
<dbReference type="RefSeq" id="WP_065544192.1">
    <property type="nucleotide sequence ID" value="NZ_CP015405.2"/>
</dbReference>
<dbReference type="Gene3D" id="1.10.10.10">
    <property type="entry name" value="Winged helix-like DNA-binding domain superfamily/Winged helix DNA-binding domain"/>
    <property type="match status" value="1"/>
</dbReference>
<reference evidence="7" key="1">
    <citation type="submission" date="2017-04" db="EMBL/GenBank/DDBJ databases">
        <title>Complete Genome Sequences of Twelve Strains of a Stable Defined Moderately Diverse Mouse Microbiota 2 (sDMDMm2).</title>
        <authorList>
            <person name="Uchimura Y."/>
            <person name="Wyss M."/>
            <person name="Brugiroux S."/>
            <person name="Limenitakis J.P."/>
            <person name="Stecher B."/>
            <person name="McCoy K.D."/>
            <person name="Macpherson A.J."/>
        </authorList>
    </citation>
    <scope>NUCLEOTIDE SEQUENCE</scope>
    <source>
        <strain evidence="7">YL58</strain>
    </source>
</reference>
<accession>A0A1C7IEM1</accession>
<dbReference type="STRING" id="1796616.A4V09_21580"/>
<dbReference type="GO" id="GO:0003677">
    <property type="term" value="F:DNA binding"/>
    <property type="evidence" value="ECO:0007669"/>
    <property type="project" value="UniProtKB-KW"/>
</dbReference>
<dbReference type="GO" id="GO:0016987">
    <property type="term" value="F:sigma factor activity"/>
    <property type="evidence" value="ECO:0007669"/>
    <property type="project" value="UniProtKB-KW"/>
</dbReference>
<keyword evidence="3" id="KW-0731">Sigma factor</keyword>
<dbReference type="GO" id="GO:0006352">
    <property type="term" value="P:DNA-templated transcription initiation"/>
    <property type="evidence" value="ECO:0007669"/>
    <property type="project" value="InterPro"/>
</dbReference>
<evidence type="ECO:0000313" key="8">
    <source>
        <dbReference type="Proteomes" id="UP000092574"/>
    </source>
</evidence>
<organism evidence="7 8">
    <name type="scientific">Blautia pseudococcoides</name>
    <dbReference type="NCBI Taxonomy" id="1796616"/>
    <lineage>
        <taxon>Bacteria</taxon>
        <taxon>Bacillati</taxon>
        <taxon>Bacillota</taxon>
        <taxon>Clostridia</taxon>
        <taxon>Lachnospirales</taxon>
        <taxon>Lachnospiraceae</taxon>
        <taxon>Blautia</taxon>
    </lineage>
</organism>
<dbReference type="Pfam" id="PF04542">
    <property type="entry name" value="Sigma70_r2"/>
    <property type="match status" value="1"/>
</dbReference>
<protein>
    <recommendedName>
        <fullName evidence="6">RNA polymerase sigma-70 region 2 domain-containing protein</fullName>
    </recommendedName>
</protein>
<evidence type="ECO:0000313" key="7">
    <source>
        <dbReference type="EMBL" id="ANU78101.1"/>
    </source>
</evidence>
<dbReference type="InterPro" id="IPR039425">
    <property type="entry name" value="RNA_pol_sigma-70-like"/>
</dbReference>
<dbReference type="InterPro" id="IPR007627">
    <property type="entry name" value="RNA_pol_sigma70_r2"/>
</dbReference>
<evidence type="ECO:0000256" key="1">
    <source>
        <dbReference type="ARBA" id="ARBA00010641"/>
    </source>
</evidence>
<dbReference type="Proteomes" id="UP000092574">
    <property type="component" value="Chromosome"/>
</dbReference>
<dbReference type="InterPro" id="IPR013325">
    <property type="entry name" value="RNA_pol_sigma_r2"/>
</dbReference>
<feature type="domain" description="RNA polymerase sigma-70 region 2" evidence="6">
    <location>
        <begin position="10"/>
        <end position="73"/>
    </location>
</feature>
<keyword evidence="4" id="KW-0238">DNA-binding</keyword>
<dbReference type="InterPro" id="IPR013324">
    <property type="entry name" value="RNA_pol_sigma_r3/r4-like"/>
</dbReference>
<evidence type="ECO:0000256" key="3">
    <source>
        <dbReference type="ARBA" id="ARBA00023082"/>
    </source>
</evidence>
<keyword evidence="8" id="KW-1185">Reference proteome</keyword>
<evidence type="ECO:0000256" key="4">
    <source>
        <dbReference type="ARBA" id="ARBA00023125"/>
    </source>
</evidence>
<dbReference type="SUPFAM" id="SSF88659">
    <property type="entry name" value="Sigma3 and sigma4 domains of RNA polymerase sigma factors"/>
    <property type="match status" value="1"/>
</dbReference>
<dbReference type="PANTHER" id="PTHR43133">
    <property type="entry name" value="RNA POLYMERASE ECF-TYPE SIGMA FACTO"/>
    <property type="match status" value="1"/>
</dbReference>
<gene>
    <name evidence="7" type="ORF">A4V09_21580</name>
</gene>
<evidence type="ECO:0000259" key="6">
    <source>
        <dbReference type="Pfam" id="PF04542"/>
    </source>
</evidence>
<dbReference type="InterPro" id="IPR014284">
    <property type="entry name" value="RNA_pol_sigma-70_dom"/>
</dbReference>
<evidence type="ECO:0000256" key="2">
    <source>
        <dbReference type="ARBA" id="ARBA00023015"/>
    </source>
</evidence>